<dbReference type="GO" id="GO:0005739">
    <property type="term" value="C:mitochondrion"/>
    <property type="evidence" value="ECO:0007669"/>
    <property type="project" value="TreeGrafter"/>
</dbReference>
<dbReference type="AlphaFoldDB" id="A0A8K0NXB1"/>
<reference evidence="2" key="1">
    <citation type="submission" date="2013-04" db="EMBL/GenBank/DDBJ databases">
        <authorList>
            <person name="Qu J."/>
            <person name="Murali S.C."/>
            <person name="Bandaranaike D."/>
            <person name="Bellair M."/>
            <person name="Blankenburg K."/>
            <person name="Chao H."/>
            <person name="Dinh H."/>
            <person name="Doddapaneni H."/>
            <person name="Downs B."/>
            <person name="Dugan-Rocha S."/>
            <person name="Elkadiri S."/>
            <person name="Gnanaolivu R.D."/>
            <person name="Hernandez B."/>
            <person name="Javaid M."/>
            <person name="Jayaseelan J.C."/>
            <person name="Lee S."/>
            <person name="Li M."/>
            <person name="Ming W."/>
            <person name="Munidasa M."/>
            <person name="Muniz J."/>
            <person name="Nguyen L."/>
            <person name="Ongeri F."/>
            <person name="Osuji N."/>
            <person name="Pu L.-L."/>
            <person name="Puazo M."/>
            <person name="Qu C."/>
            <person name="Quiroz J."/>
            <person name="Raj R."/>
            <person name="Weissenberger G."/>
            <person name="Xin Y."/>
            <person name="Zou X."/>
            <person name="Han Y."/>
            <person name="Richards S."/>
            <person name="Worley K."/>
            <person name="Muzny D."/>
            <person name="Gibbs R."/>
        </authorList>
    </citation>
    <scope>NUCLEOTIDE SEQUENCE</scope>
    <source>
        <strain evidence="2">Sampled in the wild</strain>
    </source>
</reference>
<reference evidence="2" key="2">
    <citation type="submission" date="2017-10" db="EMBL/GenBank/DDBJ databases">
        <title>Ladona fulva Genome sequencing and assembly.</title>
        <authorList>
            <person name="Murali S."/>
            <person name="Richards S."/>
            <person name="Bandaranaike D."/>
            <person name="Bellair M."/>
            <person name="Blankenburg K."/>
            <person name="Chao H."/>
            <person name="Dinh H."/>
            <person name="Doddapaneni H."/>
            <person name="Dugan-Rocha S."/>
            <person name="Elkadiri S."/>
            <person name="Gnanaolivu R."/>
            <person name="Hernandez B."/>
            <person name="Skinner E."/>
            <person name="Javaid M."/>
            <person name="Lee S."/>
            <person name="Li M."/>
            <person name="Ming W."/>
            <person name="Munidasa M."/>
            <person name="Muniz J."/>
            <person name="Nguyen L."/>
            <person name="Hughes D."/>
            <person name="Osuji N."/>
            <person name="Pu L.-L."/>
            <person name="Puazo M."/>
            <person name="Qu C."/>
            <person name="Quiroz J."/>
            <person name="Raj R."/>
            <person name="Weissenberger G."/>
            <person name="Xin Y."/>
            <person name="Zou X."/>
            <person name="Han Y."/>
            <person name="Worley K."/>
            <person name="Muzny D."/>
            <person name="Gibbs R."/>
        </authorList>
    </citation>
    <scope>NUCLEOTIDE SEQUENCE</scope>
    <source>
        <strain evidence="2">Sampled in the wild</strain>
    </source>
</reference>
<dbReference type="EMBL" id="KZ308154">
    <property type="protein sequence ID" value="KAG8223204.1"/>
    <property type="molecule type" value="Genomic_DNA"/>
</dbReference>
<organism evidence="2 3">
    <name type="scientific">Ladona fulva</name>
    <name type="common">Scarce chaser dragonfly</name>
    <name type="synonym">Libellula fulva</name>
    <dbReference type="NCBI Taxonomy" id="123851"/>
    <lineage>
        <taxon>Eukaryota</taxon>
        <taxon>Metazoa</taxon>
        <taxon>Ecdysozoa</taxon>
        <taxon>Arthropoda</taxon>
        <taxon>Hexapoda</taxon>
        <taxon>Insecta</taxon>
        <taxon>Pterygota</taxon>
        <taxon>Palaeoptera</taxon>
        <taxon>Odonata</taxon>
        <taxon>Epiprocta</taxon>
        <taxon>Anisoptera</taxon>
        <taxon>Libelluloidea</taxon>
        <taxon>Libellulidae</taxon>
        <taxon>Ladona</taxon>
    </lineage>
</organism>
<dbReference type="InterPro" id="IPR031314">
    <property type="entry name" value="DNK_dom"/>
</dbReference>
<dbReference type="PANTHER" id="PTHR10513:SF38">
    <property type="entry name" value="DEOXYNUCLEOSIDE KINASE-LIKE PROTEIN"/>
    <property type="match status" value="1"/>
</dbReference>
<accession>A0A8K0NXB1</accession>
<feature type="domain" description="Deoxynucleoside kinase" evidence="1">
    <location>
        <begin position="32"/>
        <end position="197"/>
    </location>
</feature>
<dbReference type="OrthoDB" id="567086at2759"/>
<dbReference type="Proteomes" id="UP000792457">
    <property type="component" value="Unassembled WGS sequence"/>
</dbReference>
<name>A0A8K0NXB1_LADFU</name>
<evidence type="ECO:0000313" key="3">
    <source>
        <dbReference type="Proteomes" id="UP000792457"/>
    </source>
</evidence>
<dbReference type="PANTHER" id="PTHR10513">
    <property type="entry name" value="DEOXYNUCLEOSIDE KINASE"/>
    <property type="match status" value="1"/>
</dbReference>
<dbReference type="InterPro" id="IPR027417">
    <property type="entry name" value="P-loop_NTPase"/>
</dbReference>
<dbReference type="Pfam" id="PF01712">
    <property type="entry name" value="dNK"/>
    <property type="match status" value="1"/>
</dbReference>
<dbReference type="SUPFAM" id="SSF52540">
    <property type="entry name" value="P-loop containing nucleoside triphosphate hydrolases"/>
    <property type="match status" value="1"/>
</dbReference>
<protein>
    <recommendedName>
        <fullName evidence="1">Deoxynucleoside kinase domain-containing protein</fullName>
    </recommendedName>
</protein>
<sequence length="242" mass="28326">MMRILRNIFGTIKHKIYGGVIEMYVKELSSQCAEPVDIWRNVSNHNLLQLLYNDLSGRNFLFESYVQLCRLKMHTEAPPSDVQFIERSIQNNRFVFIEAAHRDKLLSDPEYVVLCKWYDWISANMDVSLDLIVYLQCPPEVAFQRMLSRGRSEEKSKIPLDYMKKIHDTYEDWLINQTFQTSLPPVLVVNTEKDLSEVGELCYKARDILCGKIKLTKPVTSLEMVVENITKCYSFCNDCKLY</sequence>
<evidence type="ECO:0000313" key="2">
    <source>
        <dbReference type="EMBL" id="KAG8223204.1"/>
    </source>
</evidence>
<gene>
    <name evidence="2" type="ORF">J437_LFUL000370</name>
</gene>
<dbReference type="Gene3D" id="3.40.50.300">
    <property type="entry name" value="P-loop containing nucleotide triphosphate hydrolases"/>
    <property type="match status" value="1"/>
</dbReference>
<evidence type="ECO:0000259" key="1">
    <source>
        <dbReference type="Pfam" id="PF01712"/>
    </source>
</evidence>
<keyword evidence="3" id="KW-1185">Reference proteome</keyword>
<dbReference type="GO" id="GO:0019136">
    <property type="term" value="F:deoxynucleoside kinase activity"/>
    <property type="evidence" value="ECO:0007669"/>
    <property type="project" value="TreeGrafter"/>
</dbReference>
<proteinExistence type="predicted"/>
<dbReference type="InterPro" id="IPR050566">
    <property type="entry name" value="Deoxyribonucleoside_kinase"/>
</dbReference>
<comment type="caution">
    <text evidence="2">The sequence shown here is derived from an EMBL/GenBank/DDBJ whole genome shotgun (WGS) entry which is preliminary data.</text>
</comment>